<gene>
    <name evidence="1" type="ORF">PUN28_009402</name>
</gene>
<organism evidence="1 2">
    <name type="scientific">Cardiocondyla obscurior</name>
    <dbReference type="NCBI Taxonomy" id="286306"/>
    <lineage>
        <taxon>Eukaryota</taxon>
        <taxon>Metazoa</taxon>
        <taxon>Ecdysozoa</taxon>
        <taxon>Arthropoda</taxon>
        <taxon>Hexapoda</taxon>
        <taxon>Insecta</taxon>
        <taxon>Pterygota</taxon>
        <taxon>Neoptera</taxon>
        <taxon>Endopterygota</taxon>
        <taxon>Hymenoptera</taxon>
        <taxon>Apocrita</taxon>
        <taxon>Aculeata</taxon>
        <taxon>Formicoidea</taxon>
        <taxon>Formicidae</taxon>
        <taxon>Myrmicinae</taxon>
        <taxon>Cardiocondyla</taxon>
    </lineage>
</organism>
<name>A0AAW2FXP9_9HYME</name>
<evidence type="ECO:0000313" key="2">
    <source>
        <dbReference type="Proteomes" id="UP001430953"/>
    </source>
</evidence>
<reference evidence="1 2" key="1">
    <citation type="submission" date="2023-03" db="EMBL/GenBank/DDBJ databases">
        <title>High recombination rates correlate with genetic variation in Cardiocondyla obscurior ants.</title>
        <authorList>
            <person name="Errbii M."/>
        </authorList>
    </citation>
    <scope>NUCLEOTIDE SEQUENCE [LARGE SCALE GENOMIC DNA]</scope>
    <source>
        <strain evidence="1">Alpha-2009</strain>
        <tissue evidence="1">Whole body</tissue>
    </source>
</reference>
<comment type="caution">
    <text evidence="1">The sequence shown here is derived from an EMBL/GenBank/DDBJ whole genome shotgun (WGS) entry which is preliminary data.</text>
</comment>
<proteinExistence type="predicted"/>
<sequence>MCNACFCATVRAFLIREATTKPSATTARPYKRRQRRRSERRRLCEGLDRVVSHDRVFRSVGSVLIGRQHPRTARSPFTDFELGGSARAGYTTRYCDLLSRDGSEIRLMLEQGHRIFRAAALSYESEVVALMTRALSGPIICMPRLYARHFQVAPRRRSYAQLIRIAPSVARPGTGLARRKNRAVFPSHFRISPSLIRNRRPPARIRVNQTFRANTRNITVKLNLVKPTLIARFNFFLRAAEIRGTVRPCLIKV</sequence>
<keyword evidence="2" id="KW-1185">Reference proteome</keyword>
<evidence type="ECO:0000313" key="1">
    <source>
        <dbReference type="EMBL" id="KAL0118707.1"/>
    </source>
</evidence>
<accession>A0AAW2FXP9</accession>
<protein>
    <submittedName>
        <fullName evidence="1">Uncharacterized protein</fullName>
    </submittedName>
</protein>
<dbReference type="AlphaFoldDB" id="A0AAW2FXP9"/>
<dbReference type="EMBL" id="JADYXP020000008">
    <property type="protein sequence ID" value="KAL0118707.1"/>
    <property type="molecule type" value="Genomic_DNA"/>
</dbReference>
<dbReference type="Proteomes" id="UP001430953">
    <property type="component" value="Unassembled WGS sequence"/>
</dbReference>